<accession>A0ABT9UB82</accession>
<reference evidence="2 3" key="1">
    <citation type="submission" date="2023-07" db="EMBL/GenBank/DDBJ databases">
        <title>Sorghum-associated microbial communities from plants grown in Nebraska, USA.</title>
        <authorList>
            <person name="Schachtman D."/>
        </authorList>
    </citation>
    <scope>NUCLEOTIDE SEQUENCE [LARGE SCALE GENOMIC DNA]</scope>
    <source>
        <strain evidence="2 3">CC482</strain>
    </source>
</reference>
<dbReference type="InterPro" id="IPR022496">
    <property type="entry name" value="T6A_TsaB"/>
</dbReference>
<evidence type="ECO:0000313" key="3">
    <source>
        <dbReference type="Proteomes" id="UP001229346"/>
    </source>
</evidence>
<dbReference type="PANTHER" id="PTHR11735">
    <property type="entry name" value="TRNA N6-ADENOSINE THREONYLCARBAMOYLTRANSFERASE"/>
    <property type="match status" value="1"/>
</dbReference>
<dbReference type="PANTHER" id="PTHR11735:SF11">
    <property type="entry name" value="TRNA THREONYLCARBAMOYLADENOSINE BIOSYNTHESIS PROTEIN TSAB"/>
    <property type="match status" value="1"/>
</dbReference>
<dbReference type="SUPFAM" id="SSF53067">
    <property type="entry name" value="Actin-like ATPase domain"/>
    <property type="match status" value="2"/>
</dbReference>
<dbReference type="Pfam" id="PF00814">
    <property type="entry name" value="TsaD"/>
    <property type="match status" value="1"/>
</dbReference>
<organism evidence="2 3">
    <name type="scientific">Paenibacillus harenae</name>
    <dbReference type="NCBI Taxonomy" id="306543"/>
    <lineage>
        <taxon>Bacteria</taxon>
        <taxon>Bacillati</taxon>
        <taxon>Bacillota</taxon>
        <taxon>Bacilli</taxon>
        <taxon>Bacillales</taxon>
        <taxon>Paenibacillaceae</taxon>
        <taxon>Paenibacillus</taxon>
    </lineage>
</organism>
<dbReference type="CDD" id="cd24032">
    <property type="entry name" value="ASKHA_NBD_TsaB"/>
    <property type="match status" value="1"/>
</dbReference>
<sequence>MRLERQHSKSIEGPVIALDTSTASMAAAVVHGNEVMGEVQSLAERNHSVHVVTHLKQLLASCGVTEQSLAGIAVGKGPGSYTGMRIAVSVAKTLAWVWNKPLVGVSSLEAIAYGALQRGIEALEASVTLAAHAENGEQWVLPIMDARRGQVYSSGFRKTSDGEWERWENDAVKLMHGWVDDVIVRAKASAGSSSPVRKIWLAGDLSQHEAEAERLQQLGEQIGIEVVRQPYVLEGRWIAYLGQQLLASGVSENVHTFAPNYTQLTEAEVKLKEKQAEEGVKG</sequence>
<dbReference type="InterPro" id="IPR043129">
    <property type="entry name" value="ATPase_NBD"/>
</dbReference>
<evidence type="ECO:0000259" key="1">
    <source>
        <dbReference type="Pfam" id="PF00814"/>
    </source>
</evidence>
<gene>
    <name evidence="2" type="ORF">J2T15_005191</name>
</gene>
<dbReference type="InterPro" id="IPR000905">
    <property type="entry name" value="Gcp-like_dom"/>
</dbReference>
<dbReference type="NCBIfam" id="TIGR03725">
    <property type="entry name" value="T6A_YeaZ"/>
    <property type="match status" value="1"/>
</dbReference>
<keyword evidence="3" id="KW-1185">Reference proteome</keyword>
<proteinExistence type="predicted"/>
<dbReference type="EMBL" id="JAUSSU010000012">
    <property type="protein sequence ID" value="MDQ0115724.1"/>
    <property type="molecule type" value="Genomic_DNA"/>
</dbReference>
<feature type="domain" description="Gcp-like" evidence="1">
    <location>
        <begin position="41"/>
        <end position="116"/>
    </location>
</feature>
<dbReference type="RefSeq" id="WP_307207612.1">
    <property type="nucleotide sequence ID" value="NZ_JAUSSU010000012.1"/>
</dbReference>
<evidence type="ECO:0000313" key="2">
    <source>
        <dbReference type="EMBL" id="MDQ0115724.1"/>
    </source>
</evidence>
<dbReference type="Proteomes" id="UP001229346">
    <property type="component" value="Unassembled WGS sequence"/>
</dbReference>
<protein>
    <submittedName>
        <fullName evidence="2">tRNA threonylcarbamoyladenosine biosynthesis protein TsaB</fullName>
    </submittedName>
</protein>
<dbReference type="Gene3D" id="3.30.420.40">
    <property type="match status" value="2"/>
</dbReference>
<name>A0ABT9UB82_PAEHA</name>
<comment type="caution">
    <text evidence="2">The sequence shown here is derived from an EMBL/GenBank/DDBJ whole genome shotgun (WGS) entry which is preliminary data.</text>
</comment>